<dbReference type="EMBL" id="ML121539">
    <property type="protein sequence ID" value="RPB25150.1"/>
    <property type="molecule type" value="Genomic_DNA"/>
</dbReference>
<dbReference type="InParanoid" id="A0A3N4LQN9"/>
<sequence length="305" mass="33531">MLPRDPRVNTLMLIVIALFLAKVHTRPISNDTSAPKPGEGWDFTWDSITPTPNLVYHRCYNTFECARLEVPLDYLSSEQCSETASIAIIKLISDPTEFPEYGKKWGGPLLLNPGGPGGSGVGMVLESGHEIQKVVGKQFSVIGFDPRGVNNTRPLASCFDSAVDRILWNVKGSGRIPRISEEGLGEAFVWGRIMGQVCTSGNRAEEGKFLGTASVARDMLAITDATWDLSKSGIRKGLQFWGFSYGSVLGITFATLFPDKVERMIIDGVVDVFDFFALDMLKNLQNTEEVMDSFYIFCSQAGPLK</sequence>
<name>A0A3N4LQN9_9PEZI</name>
<evidence type="ECO:0000256" key="1">
    <source>
        <dbReference type="ARBA" id="ARBA00010088"/>
    </source>
</evidence>
<feature type="domain" description="AB hydrolase-1" evidence="4">
    <location>
        <begin position="108"/>
        <end position="300"/>
    </location>
</feature>
<feature type="chain" id="PRO_5018041183" description="AB hydrolase-1 domain-containing protein" evidence="3">
    <location>
        <begin position="26"/>
        <end position="305"/>
    </location>
</feature>
<accession>A0A3N4LQN9</accession>
<evidence type="ECO:0000256" key="3">
    <source>
        <dbReference type="SAM" id="SignalP"/>
    </source>
</evidence>
<feature type="signal peptide" evidence="3">
    <location>
        <begin position="1"/>
        <end position="25"/>
    </location>
</feature>
<dbReference type="STRING" id="1051890.A0A3N4LQN9"/>
<dbReference type="InterPro" id="IPR029058">
    <property type="entry name" value="AB_hydrolase_fold"/>
</dbReference>
<dbReference type="Proteomes" id="UP000267821">
    <property type="component" value="Unassembled WGS sequence"/>
</dbReference>
<dbReference type="SUPFAM" id="SSF53474">
    <property type="entry name" value="alpha/beta-Hydrolases"/>
    <property type="match status" value="1"/>
</dbReference>
<gene>
    <name evidence="5" type="ORF">L211DRAFT_867569</name>
</gene>
<evidence type="ECO:0000313" key="5">
    <source>
        <dbReference type="EMBL" id="RPB25150.1"/>
    </source>
</evidence>
<keyword evidence="2" id="KW-0378">Hydrolase</keyword>
<organism evidence="5 6">
    <name type="scientific">Terfezia boudieri ATCC MYA-4762</name>
    <dbReference type="NCBI Taxonomy" id="1051890"/>
    <lineage>
        <taxon>Eukaryota</taxon>
        <taxon>Fungi</taxon>
        <taxon>Dikarya</taxon>
        <taxon>Ascomycota</taxon>
        <taxon>Pezizomycotina</taxon>
        <taxon>Pezizomycetes</taxon>
        <taxon>Pezizales</taxon>
        <taxon>Pezizaceae</taxon>
        <taxon>Terfezia</taxon>
    </lineage>
</organism>
<evidence type="ECO:0000259" key="4">
    <source>
        <dbReference type="Pfam" id="PF00561"/>
    </source>
</evidence>
<dbReference type="Gene3D" id="3.40.50.1820">
    <property type="entry name" value="alpha/beta hydrolase"/>
    <property type="match status" value="1"/>
</dbReference>
<dbReference type="AlphaFoldDB" id="A0A3N4LQN9"/>
<feature type="non-terminal residue" evidence="5">
    <location>
        <position position="305"/>
    </location>
</feature>
<dbReference type="GO" id="GO:0016787">
    <property type="term" value="F:hydrolase activity"/>
    <property type="evidence" value="ECO:0007669"/>
    <property type="project" value="UniProtKB-KW"/>
</dbReference>
<proteinExistence type="inferred from homology"/>
<dbReference type="OrthoDB" id="425534at2759"/>
<keyword evidence="6" id="KW-1185">Reference proteome</keyword>
<dbReference type="InterPro" id="IPR051601">
    <property type="entry name" value="Serine_prot/Carboxylest_S33"/>
</dbReference>
<dbReference type="Pfam" id="PF00561">
    <property type="entry name" value="Abhydrolase_1"/>
    <property type="match status" value="1"/>
</dbReference>
<evidence type="ECO:0000256" key="2">
    <source>
        <dbReference type="ARBA" id="ARBA00022801"/>
    </source>
</evidence>
<reference evidence="5 6" key="1">
    <citation type="journal article" date="2018" name="Nat. Ecol. Evol.">
        <title>Pezizomycetes genomes reveal the molecular basis of ectomycorrhizal truffle lifestyle.</title>
        <authorList>
            <person name="Murat C."/>
            <person name="Payen T."/>
            <person name="Noel B."/>
            <person name="Kuo A."/>
            <person name="Morin E."/>
            <person name="Chen J."/>
            <person name="Kohler A."/>
            <person name="Krizsan K."/>
            <person name="Balestrini R."/>
            <person name="Da Silva C."/>
            <person name="Montanini B."/>
            <person name="Hainaut M."/>
            <person name="Levati E."/>
            <person name="Barry K.W."/>
            <person name="Belfiori B."/>
            <person name="Cichocki N."/>
            <person name="Clum A."/>
            <person name="Dockter R.B."/>
            <person name="Fauchery L."/>
            <person name="Guy J."/>
            <person name="Iotti M."/>
            <person name="Le Tacon F."/>
            <person name="Lindquist E.A."/>
            <person name="Lipzen A."/>
            <person name="Malagnac F."/>
            <person name="Mello A."/>
            <person name="Molinier V."/>
            <person name="Miyauchi S."/>
            <person name="Poulain J."/>
            <person name="Riccioni C."/>
            <person name="Rubini A."/>
            <person name="Sitrit Y."/>
            <person name="Splivallo R."/>
            <person name="Traeger S."/>
            <person name="Wang M."/>
            <person name="Zifcakova L."/>
            <person name="Wipf D."/>
            <person name="Zambonelli A."/>
            <person name="Paolocci F."/>
            <person name="Nowrousian M."/>
            <person name="Ottonello S."/>
            <person name="Baldrian P."/>
            <person name="Spatafora J.W."/>
            <person name="Henrissat B."/>
            <person name="Nagy L.G."/>
            <person name="Aury J.M."/>
            <person name="Wincker P."/>
            <person name="Grigoriev I.V."/>
            <person name="Bonfante P."/>
            <person name="Martin F.M."/>
        </authorList>
    </citation>
    <scope>NUCLEOTIDE SEQUENCE [LARGE SCALE GENOMIC DNA]</scope>
    <source>
        <strain evidence="5 6">ATCC MYA-4762</strain>
    </source>
</reference>
<comment type="similarity">
    <text evidence="1">Belongs to the peptidase S33 family.</text>
</comment>
<keyword evidence="3" id="KW-0732">Signal</keyword>
<dbReference type="InterPro" id="IPR000073">
    <property type="entry name" value="AB_hydrolase_1"/>
</dbReference>
<protein>
    <recommendedName>
        <fullName evidence="4">AB hydrolase-1 domain-containing protein</fullName>
    </recommendedName>
</protein>
<dbReference type="PANTHER" id="PTHR43248:SF25">
    <property type="entry name" value="AB HYDROLASE-1 DOMAIN-CONTAINING PROTEIN-RELATED"/>
    <property type="match status" value="1"/>
</dbReference>
<dbReference type="PANTHER" id="PTHR43248">
    <property type="entry name" value="2-SUCCINYL-6-HYDROXY-2,4-CYCLOHEXADIENE-1-CARBOXYLATE SYNTHASE"/>
    <property type="match status" value="1"/>
</dbReference>
<evidence type="ECO:0000313" key="6">
    <source>
        <dbReference type="Proteomes" id="UP000267821"/>
    </source>
</evidence>